<name>A0AAV5UZZ2_9BILA</name>
<comment type="caution">
    <text evidence="1">The sequence shown here is derived from an EMBL/GenBank/DDBJ whole genome shotgun (WGS) entry which is preliminary data.</text>
</comment>
<protein>
    <submittedName>
        <fullName evidence="1">Uncharacterized protein</fullName>
    </submittedName>
</protein>
<proteinExistence type="predicted"/>
<organism evidence="1 2">
    <name type="scientific">Pristionchus fissidentatus</name>
    <dbReference type="NCBI Taxonomy" id="1538716"/>
    <lineage>
        <taxon>Eukaryota</taxon>
        <taxon>Metazoa</taxon>
        <taxon>Ecdysozoa</taxon>
        <taxon>Nematoda</taxon>
        <taxon>Chromadorea</taxon>
        <taxon>Rhabditida</taxon>
        <taxon>Rhabditina</taxon>
        <taxon>Diplogasteromorpha</taxon>
        <taxon>Diplogasteroidea</taxon>
        <taxon>Neodiplogasteridae</taxon>
        <taxon>Pristionchus</taxon>
    </lineage>
</organism>
<sequence>FQECRAALNIEQTDMEQVFPFDSYADNTRFDRIMSLHGTEEKSLEIAYFLKKFSMQHDQLAKCMEELAPLLMGYEIKLFVPLAVDERDFLKALGEACVGLDVSVLKIVIWDEHLQDYRASGRDRVIEFARNIKCDRIVCYNGARVFPADLILRFADITDTLSVNSSSERNDSFDAATFVIDVFGRGCTSITLGHRLKLDKNDVELVKK</sequence>
<evidence type="ECO:0000313" key="1">
    <source>
        <dbReference type="EMBL" id="GMT12081.1"/>
    </source>
</evidence>
<feature type="non-terminal residue" evidence="1">
    <location>
        <position position="1"/>
    </location>
</feature>
<dbReference type="Proteomes" id="UP001432322">
    <property type="component" value="Unassembled WGS sequence"/>
</dbReference>
<gene>
    <name evidence="1" type="ORF">PFISCL1PPCAC_3378</name>
</gene>
<evidence type="ECO:0000313" key="2">
    <source>
        <dbReference type="Proteomes" id="UP001432322"/>
    </source>
</evidence>
<accession>A0AAV5UZZ2</accession>
<dbReference type="AlphaFoldDB" id="A0AAV5UZZ2"/>
<dbReference type="EMBL" id="BTSY01000001">
    <property type="protein sequence ID" value="GMT12081.1"/>
    <property type="molecule type" value="Genomic_DNA"/>
</dbReference>
<keyword evidence="2" id="KW-1185">Reference proteome</keyword>
<feature type="non-terminal residue" evidence="1">
    <location>
        <position position="208"/>
    </location>
</feature>
<reference evidence="1" key="1">
    <citation type="submission" date="2023-10" db="EMBL/GenBank/DDBJ databases">
        <title>Genome assembly of Pristionchus species.</title>
        <authorList>
            <person name="Yoshida K."/>
            <person name="Sommer R.J."/>
        </authorList>
    </citation>
    <scope>NUCLEOTIDE SEQUENCE</scope>
    <source>
        <strain evidence="1">RS5133</strain>
    </source>
</reference>